<reference evidence="4 5" key="1">
    <citation type="submission" date="2020-08" db="EMBL/GenBank/DDBJ databases">
        <title>Genomic Encyclopedia of Type Strains, Phase III (KMG-III): the genomes of soil and plant-associated and newly described type strains.</title>
        <authorList>
            <person name="Whitman W."/>
        </authorList>
    </citation>
    <scope>NUCLEOTIDE SEQUENCE [LARGE SCALE GENOMIC DNA]</scope>
    <source>
        <strain evidence="4 5">CECT 3266</strain>
    </source>
</reference>
<keyword evidence="1" id="KW-0175">Coiled coil</keyword>
<feature type="compositionally biased region" description="Basic residues" evidence="2">
    <location>
        <begin position="379"/>
        <end position="390"/>
    </location>
</feature>
<dbReference type="CDD" id="cd06503">
    <property type="entry name" value="ATP-synt_Fo_b"/>
    <property type="match status" value="1"/>
</dbReference>
<evidence type="ECO:0000313" key="4">
    <source>
        <dbReference type="EMBL" id="MBB4893538.1"/>
    </source>
</evidence>
<keyword evidence="3" id="KW-0472">Membrane</keyword>
<keyword evidence="3" id="KW-1133">Transmembrane helix</keyword>
<gene>
    <name evidence="4" type="ORF">FHS39_002569</name>
</gene>
<dbReference type="Proteomes" id="UP000556084">
    <property type="component" value="Unassembled WGS sequence"/>
</dbReference>
<sequence length="459" mass="50183">MVQRARTAADDILAAAEAEAAKLRTESAALRVEVEAAANEAERRKQQAIDERGRVTALLDEEVEAGRRSVRLSQERAAQLTEEADALLARARGEADELLAAARENAQALEAEKTRVAAERKEVQESAAGITADAVARGRAEAEQYLAAARKEAAGIVSQAEGTAQSLACAAQAEAKVATEEVRRAREKLSEQDATKARRDKQIDEWSPRVALSAVVGLTASGEFQLAQLAGWPPVIAWLLPLGIDVYVVQALRRHRDVSAALILMVAANAIYHLAAAGLFGVRGGRPEWWLLVGVAAIAPFVMWRLHKIVRPRRERRRKTDHAVVSHGTAEALSVKRVETKRVETGMEVSTAPALEPGETSNETSGETTNRRRETARRETKKKVQRRRETKPRETRSKKVSPIGDIDSEISQLVALMQERGGTLTVSLDDAIETTGRSKATAARRLETARNRYRETQTA</sequence>
<organism evidence="4 5">
    <name type="scientific">Streptomyces olivoverticillatus</name>
    <dbReference type="NCBI Taxonomy" id="66427"/>
    <lineage>
        <taxon>Bacteria</taxon>
        <taxon>Bacillati</taxon>
        <taxon>Actinomycetota</taxon>
        <taxon>Actinomycetes</taxon>
        <taxon>Kitasatosporales</taxon>
        <taxon>Streptomycetaceae</taxon>
        <taxon>Streptomyces</taxon>
    </lineage>
</organism>
<evidence type="ECO:0000256" key="1">
    <source>
        <dbReference type="SAM" id="Coils"/>
    </source>
</evidence>
<keyword evidence="3" id="KW-0812">Transmembrane</keyword>
<dbReference type="EMBL" id="JACHJH010000003">
    <property type="protein sequence ID" value="MBB4893538.1"/>
    <property type="molecule type" value="Genomic_DNA"/>
</dbReference>
<feature type="compositionally biased region" description="Low complexity" evidence="2">
    <location>
        <begin position="356"/>
        <end position="368"/>
    </location>
</feature>
<comment type="caution">
    <text evidence="4">The sequence shown here is derived from an EMBL/GenBank/DDBJ whole genome shotgun (WGS) entry which is preliminary data.</text>
</comment>
<name>A0A7W7PLL7_9ACTN</name>
<feature type="coiled-coil region" evidence="1">
    <location>
        <begin position="6"/>
        <end position="126"/>
    </location>
</feature>
<evidence type="ECO:0000256" key="3">
    <source>
        <dbReference type="SAM" id="Phobius"/>
    </source>
</evidence>
<keyword evidence="5" id="KW-1185">Reference proteome</keyword>
<protein>
    <submittedName>
        <fullName evidence="4">Uncharacterized protein</fullName>
    </submittedName>
</protein>
<feature type="compositionally biased region" description="Basic and acidic residues" evidence="2">
    <location>
        <begin position="369"/>
        <end position="378"/>
    </location>
</feature>
<feature type="transmembrane region" description="Helical" evidence="3">
    <location>
        <begin position="289"/>
        <end position="307"/>
    </location>
</feature>
<feature type="transmembrane region" description="Helical" evidence="3">
    <location>
        <begin position="261"/>
        <end position="283"/>
    </location>
</feature>
<feature type="region of interest" description="Disordered" evidence="2">
    <location>
        <begin position="342"/>
        <end position="404"/>
    </location>
</feature>
<accession>A0A7W7PLL7</accession>
<proteinExistence type="predicted"/>
<evidence type="ECO:0000256" key="2">
    <source>
        <dbReference type="SAM" id="MobiDB-lite"/>
    </source>
</evidence>
<evidence type="ECO:0000313" key="5">
    <source>
        <dbReference type="Proteomes" id="UP000556084"/>
    </source>
</evidence>
<dbReference type="RefSeq" id="WP_184349395.1">
    <property type="nucleotide sequence ID" value="NZ_JACHJH010000003.1"/>
</dbReference>
<dbReference type="AlphaFoldDB" id="A0A7W7PLL7"/>